<accession>A0A9P4JFP7</accession>
<keyword evidence="4" id="KW-1185">Reference proteome</keyword>
<reference evidence="3" key="1">
    <citation type="journal article" date="2020" name="Stud. Mycol.">
        <title>101 Dothideomycetes genomes: a test case for predicting lifestyles and emergence of pathogens.</title>
        <authorList>
            <person name="Haridas S."/>
            <person name="Albert R."/>
            <person name="Binder M."/>
            <person name="Bloem J."/>
            <person name="Labutti K."/>
            <person name="Salamov A."/>
            <person name="Andreopoulos B."/>
            <person name="Baker S."/>
            <person name="Barry K."/>
            <person name="Bills G."/>
            <person name="Bluhm B."/>
            <person name="Cannon C."/>
            <person name="Castanera R."/>
            <person name="Culley D."/>
            <person name="Daum C."/>
            <person name="Ezra D."/>
            <person name="Gonzalez J."/>
            <person name="Henrissat B."/>
            <person name="Kuo A."/>
            <person name="Liang C."/>
            <person name="Lipzen A."/>
            <person name="Lutzoni F."/>
            <person name="Magnuson J."/>
            <person name="Mondo S."/>
            <person name="Nolan M."/>
            <person name="Ohm R."/>
            <person name="Pangilinan J."/>
            <person name="Park H.-J."/>
            <person name="Ramirez L."/>
            <person name="Alfaro M."/>
            <person name="Sun H."/>
            <person name="Tritt A."/>
            <person name="Yoshinaga Y."/>
            <person name="Zwiers L.-H."/>
            <person name="Turgeon B."/>
            <person name="Goodwin S."/>
            <person name="Spatafora J."/>
            <person name="Crous P."/>
            <person name="Grigoriev I."/>
        </authorList>
    </citation>
    <scope>NUCLEOTIDE SEQUENCE</scope>
    <source>
        <strain evidence="3">CBS 260.36</strain>
    </source>
</reference>
<dbReference type="Proteomes" id="UP000799439">
    <property type="component" value="Unassembled WGS sequence"/>
</dbReference>
<evidence type="ECO:0000256" key="1">
    <source>
        <dbReference type="SAM" id="MobiDB-lite"/>
    </source>
</evidence>
<organism evidence="3 4">
    <name type="scientific">Myriangium duriaei CBS 260.36</name>
    <dbReference type="NCBI Taxonomy" id="1168546"/>
    <lineage>
        <taxon>Eukaryota</taxon>
        <taxon>Fungi</taxon>
        <taxon>Dikarya</taxon>
        <taxon>Ascomycota</taxon>
        <taxon>Pezizomycotina</taxon>
        <taxon>Dothideomycetes</taxon>
        <taxon>Dothideomycetidae</taxon>
        <taxon>Myriangiales</taxon>
        <taxon>Myriangiaceae</taxon>
        <taxon>Myriangium</taxon>
    </lineage>
</organism>
<dbReference type="AlphaFoldDB" id="A0A9P4JFP7"/>
<dbReference type="InterPro" id="IPR052061">
    <property type="entry name" value="PTE-AB_protein"/>
</dbReference>
<comment type="caution">
    <text evidence="3">The sequence shown here is derived from an EMBL/GenBank/DDBJ whole genome shotgun (WGS) entry which is preliminary data.</text>
</comment>
<evidence type="ECO:0000313" key="4">
    <source>
        <dbReference type="Proteomes" id="UP000799439"/>
    </source>
</evidence>
<evidence type="ECO:0000259" key="2">
    <source>
        <dbReference type="Pfam" id="PF03061"/>
    </source>
</evidence>
<dbReference type="EMBL" id="ML996081">
    <property type="protein sequence ID" value="KAF2158163.1"/>
    <property type="molecule type" value="Genomic_DNA"/>
</dbReference>
<dbReference type="PANTHER" id="PTHR47260">
    <property type="entry name" value="UPF0644 PROTEIN PB2B4.06"/>
    <property type="match status" value="1"/>
</dbReference>
<evidence type="ECO:0000313" key="3">
    <source>
        <dbReference type="EMBL" id="KAF2158163.1"/>
    </source>
</evidence>
<dbReference type="SUPFAM" id="SSF54637">
    <property type="entry name" value="Thioesterase/thiol ester dehydrase-isomerase"/>
    <property type="match status" value="1"/>
</dbReference>
<feature type="region of interest" description="Disordered" evidence="1">
    <location>
        <begin position="27"/>
        <end position="103"/>
    </location>
</feature>
<dbReference type="OrthoDB" id="506431at2759"/>
<sequence>MSPRILPTPEFCIPNCHFYQLSKKHHSVHSTTEPANGPVRDHRAHRQTPPYNQEQFTAPPSAPLPPRASRAVPATMQSSAPPTSSTSNKLTSTTPNSELPGIRRLSSTQRFFSSHPFTAPLLHQPDINLHIPSSLTPKSSTEDSLFATALPHPDRLTHSLAIYPRQPSSHPHVDTCTVLFALGSGLNGFPAILHGGVVCTLLDEAAGVLLNLDKERAHFRLVAEGKRDGETPHDGDLDLFTTKLDTRFRAPVQTPGVVAIEVKVEERTERGVRLRAEMRQGRNKGREGGWGQADEVVCATADMEFKRPRQNKL</sequence>
<dbReference type="InterPro" id="IPR006683">
    <property type="entry name" value="Thioestr_dom"/>
</dbReference>
<feature type="domain" description="Thioesterase" evidence="2">
    <location>
        <begin position="192"/>
        <end position="281"/>
    </location>
</feature>
<dbReference type="CDD" id="cd03443">
    <property type="entry name" value="PaaI_thioesterase"/>
    <property type="match status" value="1"/>
</dbReference>
<feature type="compositionally biased region" description="Low complexity" evidence="1">
    <location>
        <begin position="81"/>
        <end position="97"/>
    </location>
</feature>
<dbReference type="Gene3D" id="3.10.129.10">
    <property type="entry name" value="Hotdog Thioesterase"/>
    <property type="match status" value="1"/>
</dbReference>
<dbReference type="Pfam" id="PF03061">
    <property type="entry name" value="4HBT"/>
    <property type="match status" value="1"/>
</dbReference>
<dbReference type="PANTHER" id="PTHR47260:SF3">
    <property type="entry name" value="THIOESTERASE FAMILY PROTEIN (AFU_ORTHOLOGUE AFUA_7G03960)"/>
    <property type="match status" value="1"/>
</dbReference>
<proteinExistence type="predicted"/>
<dbReference type="InterPro" id="IPR029069">
    <property type="entry name" value="HotDog_dom_sf"/>
</dbReference>
<protein>
    <recommendedName>
        <fullName evidence="2">Thioesterase domain-containing protein</fullName>
    </recommendedName>
</protein>
<name>A0A9P4JFP7_9PEZI</name>
<gene>
    <name evidence="3" type="ORF">K461DRAFT_274411</name>
</gene>